<feature type="compositionally biased region" description="Low complexity" evidence="1">
    <location>
        <begin position="322"/>
        <end position="335"/>
    </location>
</feature>
<organism evidence="4 5">
    <name type="scientific">Lentinula detonsa</name>
    <dbReference type="NCBI Taxonomy" id="2804962"/>
    <lineage>
        <taxon>Eukaryota</taxon>
        <taxon>Fungi</taxon>
        <taxon>Dikarya</taxon>
        <taxon>Basidiomycota</taxon>
        <taxon>Agaricomycotina</taxon>
        <taxon>Agaricomycetes</taxon>
        <taxon>Agaricomycetidae</taxon>
        <taxon>Agaricales</taxon>
        <taxon>Marasmiineae</taxon>
        <taxon>Omphalotaceae</taxon>
        <taxon>Lentinula</taxon>
    </lineage>
</organism>
<accession>A0AA38PXW9</accession>
<sequence length="422" mass="46155">MYFDSFLFISWLSVAGALSISFPPKGTPTAGLNSQMVSWKRDKGDPNAEFVLQKIKLDDPDGPTPKSTPVPIFNSQKSEGESTMVFNRAGLFQIIAVDIQKEQTFFSTEITVLPNPTSSASPSPPSSTLSYETGKPMMTKMNNTSTVSSSASSTTTGTSISSGLITSSKTPVPSAPNSDKSTTTDDRLTKNTTAIIGGVVGAIGLAFVLGVTLLCFRYRTRRRTAQFVQTKIARDFIISNTMEDQWDFPEKEKGADQYPSAFFPPTRRGTLRPQDSVSNIQERHAPSILPPIPAARHFASSMLPSSVSSTSSTRRARDRKTSSLSLSTQSFSDNSAASGSQFSIPVLPPRTRTDRQMLIEEDIQQLQARMLFLQGNGARSSTVKLENEEELKQIDRKVELLKKVHESDWAMGLTDETPVGRF</sequence>
<evidence type="ECO:0000256" key="3">
    <source>
        <dbReference type="SAM" id="SignalP"/>
    </source>
</evidence>
<dbReference type="EMBL" id="MU802011">
    <property type="protein sequence ID" value="KAJ3983751.1"/>
    <property type="molecule type" value="Genomic_DNA"/>
</dbReference>
<keyword evidence="3" id="KW-0732">Signal</keyword>
<feature type="signal peptide" evidence="3">
    <location>
        <begin position="1"/>
        <end position="19"/>
    </location>
</feature>
<keyword evidence="2" id="KW-0812">Transmembrane</keyword>
<feature type="compositionally biased region" description="Low complexity" evidence="1">
    <location>
        <begin position="114"/>
        <end position="130"/>
    </location>
</feature>
<proteinExistence type="predicted"/>
<evidence type="ECO:0000313" key="5">
    <source>
        <dbReference type="Proteomes" id="UP001163850"/>
    </source>
</evidence>
<evidence type="ECO:0000313" key="4">
    <source>
        <dbReference type="EMBL" id="KAJ3983751.1"/>
    </source>
</evidence>
<protein>
    <recommendedName>
        <fullName evidence="6">Mid2 domain-containing protein</fullName>
    </recommendedName>
</protein>
<dbReference type="Proteomes" id="UP001163850">
    <property type="component" value="Unassembled WGS sequence"/>
</dbReference>
<name>A0AA38PXW9_9AGAR</name>
<gene>
    <name evidence="4" type="ORF">F5890DRAFT_1521025</name>
</gene>
<feature type="compositionally biased region" description="Low complexity" evidence="1">
    <location>
        <begin position="144"/>
        <end position="170"/>
    </location>
</feature>
<feature type="transmembrane region" description="Helical" evidence="2">
    <location>
        <begin position="194"/>
        <end position="216"/>
    </location>
</feature>
<feature type="chain" id="PRO_5041406403" description="Mid2 domain-containing protein" evidence="3">
    <location>
        <begin position="20"/>
        <end position="422"/>
    </location>
</feature>
<dbReference type="AlphaFoldDB" id="A0AA38PXW9"/>
<feature type="region of interest" description="Disordered" evidence="1">
    <location>
        <begin position="301"/>
        <end position="348"/>
    </location>
</feature>
<dbReference type="CDD" id="cd12087">
    <property type="entry name" value="TM_EGFR-like"/>
    <property type="match status" value="1"/>
</dbReference>
<feature type="region of interest" description="Disordered" evidence="1">
    <location>
        <begin position="254"/>
        <end position="273"/>
    </location>
</feature>
<keyword evidence="2" id="KW-1133">Transmembrane helix</keyword>
<evidence type="ECO:0000256" key="2">
    <source>
        <dbReference type="SAM" id="Phobius"/>
    </source>
</evidence>
<evidence type="ECO:0008006" key="6">
    <source>
        <dbReference type="Google" id="ProtNLM"/>
    </source>
</evidence>
<feature type="region of interest" description="Disordered" evidence="1">
    <location>
        <begin position="114"/>
        <end position="186"/>
    </location>
</feature>
<keyword evidence="2" id="KW-0472">Membrane</keyword>
<evidence type="ECO:0000256" key="1">
    <source>
        <dbReference type="SAM" id="MobiDB-lite"/>
    </source>
</evidence>
<comment type="caution">
    <text evidence="4">The sequence shown here is derived from an EMBL/GenBank/DDBJ whole genome shotgun (WGS) entry which is preliminary data.</text>
</comment>
<feature type="compositionally biased region" description="Low complexity" evidence="1">
    <location>
        <begin position="301"/>
        <end position="313"/>
    </location>
</feature>
<reference evidence="4" key="1">
    <citation type="submission" date="2022-08" db="EMBL/GenBank/DDBJ databases">
        <authorList>
            <consortium name="DOE Joint Genome Institute"/>
            <person name="Min B."/>
            <person name="Riley R."/>
            <person name="Sierra-Patev S."/>
            <person name="Naranjo-Ortiz M."/>
            <person name="Looney B."/>
            <person name="Konkel Z."/>
            <person name="Slot J.C."/>
            <person name="Sakamoto Y."/>
            <person name="Steenwyk J.L."/>
            <person name="Rokas A."/>
            <person name="Carro J."/>
            <person name="Camarero S."/>
            <person name="Ferreira P."/>
            <person name="Molpeceres G."/>
            <person name="Ruiz-Duenas F.J."/>
            <person name="Serrano A."/>
            <person name="Henrissat B."/>
            <person name="Drula E."/>
            <person name="Hughes K.W."/>
            <person name="Mata J.L."/>
            <person name="Ishikawa N.K."/>
            <person name="Vargas-Isla R."/>
            <person name="Ushijima S."/>
            <person name="Smith C.A."/>
            <person name="Ahrendt S."/>
            <person name="Andreopoulos W."/>
            <person name="He G."/>
            <person name="Labutti K."/>
            <person name="Lipzen A."/>
            <person name="Ng V."/>
            <person name="Sandor L."/>
            <person name="Barry K."/>
            <person name="Martinez A.T."/>
            <person name="Xiao Y."/>
            <person name="Gibbons J.G."/>
            <person name="Terashima K."/>
            <person name="Hibbett D.S."/>
            <person name="Grigoriev I.V."/>
        </authorList>
    </citation>
    <scope>NUCLEOTIDE SEQUENCE</scope>
    <source>
        <strain evidence="4">TFB7829</strain>
    </source>
</reference>